<feature type="transmembrane region" description="Helical" evidence="1">
    <location>
        <begin position="99"/>
        <end position="121"/>
    </location>
</feature>
<feature type="transmembrane region" description="Helical" evidence="1">
    <location>
        <begin position="127"/>
        <end position="146"/>
    </location>
</feature>
<feature type="transmembrane region" description="Helical" evidence="1">
    <location>
        <begin position="33"/>
        <end position="51"/>
    </location>
</feature>
<keyword evidence="1" id="KW-0472">Membrane</keyword>
<accession>A0A0Z8DU70</accession>
<reference evidence="3 4" key="1">
    <citation type="submission" date="2020-06" db="EMBL/GenBank/DDBJ databases">
        <title>Pan-genome analysis of Streptococcus suis serotype 2 revealed genomic diversity among strains of different virulence.</title>
        <authorList>
            <person name="Guo G."/>
            <person name="Zhang W."/>
        </authorList>
    </citation>
    <scope>NUCLEOTIDE SEQUENCE [LARGE SCALE GENOMIC DNA]</scope>
    <source>
        <strain evidence="3 4">ZJ92091101</strain>
    </source>
</reference>
<sequence>MSKGMASKKLQKTPEQLKQESKRKSQLFNRYMLFRYSLAVFFFANLYWLLVQLFQPSLYLILPSLMLIAIIIATAEQFKLYSAEESRLTKTEFVLRAQAILQGLIVVLVILGHISTLFPTFSNHTSAKLFVIGLQLLGIALVVLNLKRLEQVKQNTDKYYLRFQIIRKYL</sequence>
<dbReference type="Proteomes" id="UP001272448">
    <property type="component" value="Unassembled WGS sequence"/>
</dbReference>
<dbReference type="AlphaFoldDB" id="A0A0Z8DU70"/>
<proteinExistence type="predicted"/>
<keyword evidence="1" id="KW-0812">Transmembrane</keyword>
<dbReference type="RefSeq" id="WP_013730537.1">
    <property type="nucleotide sequence ID" value="NZ_BCCM01000007.1"/>
</dbReference>
<evidence type="ECO:0000313" key="2">
    <source>
        <dbReference type="EMBL" id="MDW8635008.1"/>
    </source>
</evidence>
<gene>
    <name evidence="3" type="ORF">HU146_04750</name>
    <name evidence="2" type="ORF">Q7V77_04655</name>
</gene>
<organism evidence="3 4">
    <name type="scientific">Streptococcus suis</name>
    <dbReference type="NCBI Taxonomy" id="1307"/>
    <lineage>
        <taxon>Bacteria</taxon>
        <taxon>Bacillati</taxon>
        <taxon>Bacillota</taxon>
        <taxon>Bacilli</taxon>
        <taxon>Lactobacillales</taxon>
        <taxon>Streptococcaceae</taxon>
        <taxon>Streptococcus</taxon>
    </lineage>
</organism>
<name>A0A0Z8DU70_STRSU</name>
<evidence type="ECO:0000256" key="1">
    <source>
        <dbReference type="SAM" id="Phobius"/>
    </source>
</evidence>
<evidence type="ECO:0000313" key="4">
    <source>
        <dbReference type="Proteomes" id="UP000548355"/>
    </source>
</evidence>
<comment type="caution">
    <text evidence="3">The sequence shown here is derived from an EMBL/GenBank/DDBJ whole genome shotgun (WGS) entry which is preliminary data.</text>
</comment>
<dbReference type="Proteomes" id="UP000548355">
    <property type="component" value="Unassembled WGS sequence"/>
</dbReference>
<feature type="transmembrane region" description="Helical" evidence="1">
    <location>
        <begin position="57"/>
        <end position="78"/>
    </location>
</feature>
<reference evidence="2" key="2">
    <citation type="submission" date="2023-07" db="EMBL/GenBank/DDBJ databases">
        <title>Characterization of virulence traits, antimicrobial resistance genes carried by mobile genetic elements and competence in Streptococcus suis strains isolated in France.</title>
        <authorList>
            <person name="Dechene-Tempier M."/>
            <person name="Marois-Crehan C."/>
            <person name="De Boisseson C."/>
            <person name="Lucas P."/>
            <person name="Bougeard S."/>
            <person name="Libante V."/>
            <person name="Payot S."/>
        </authorList>
    </citation>
    <scope>NUCLEOTIDE SEQUENCE</scope>
    <source>
        <strain evidence="2">1532</strain>
    </source>
</reference>
<protein>
    <submittedName>
        <fullName evidence="3">Uncharacterized protein</fullName>
    </submittedName>
</protein>
<dbReference type="EMBL" id="JAUTFT010000006">
    <property type="protein sequence ID" value="MDW8635008.1"/>
    <property type="molecule type" value="Genomic_DNA"/>
</dbReference>
<keyword evidence="1" id="KW-1133">Transmembrane helix</keyword>
<evidence type="ECO:0000313" key="3">
    <source>
        <dbReference type="EMBL" id="NVH36570.1"/>
    </source>
</evidence>
<dbReference type="EMBL" id="JABXEU010000011">
    <property type="protein sequence ID" value="NVH36570.1"/>
    <property type="molecule type" value="Genomic_DNA"/>
</dbReference>